<dbReference type="SUPFAM" id="SSF53613">
    <property type="entry name" value="Ribokinase-like"/>
    <property type="match status" value="1"/>
</dbReference>
<accession>A0ABT0LIW5</accession>
<dbReference type="EMBL" id="JAKIKS010000145">
    <property type="protein sequence ID" value="MCL1127315.1"/>
    <property type="molecule type" value="Genomic_DNA"/>
</dbReference>
<protein>
    <submittedName>
        <fullName evidence="8">5-dehydro-2-deoxygluconokinase</fullName>
        <ecNumber evidence="8">2.7.1.92</ecNumber>
    </submittedName>
</protein>
<dbReference type="EC" id="2.7.1.92" evidence="8"/>
<dbReference type="InterPro" id="IPR013785">
    <property type="entry name" value="Aldolase_TIM"/>
</dbReference>
<keyword evidence="5" id="KW-0067">ATP-binding</keyword>
<evidence type="ECO:0000256" key="5">
    <source>
        <dbReference type="ARBA" id="ARBA00022840"/>
    </source>
</evidence>
<dbReference type="InterPro" id="IPR023314">
    <property type="entry name" value="Myo_inos_IolC-like_sf"/>
</dbReference>
<dbReference type="InterPro" id="IPR029056">
    <property type="entry name" value="Ribokinase-like"/>
</dbReference>
<keyword evidence="3" id="KW-0547">Nucleotide-binding</keyword>
<dbReference type="PANTHER" id="PTHR43085">
    <property type="entry name" value="HEXOKINASE FAMILY MEMBER"/>
    <property type="match status" value="1"/>
</dbReference>
<dbReference type="InterPro" id="IPR050306">
    <property type="entry name" value="PfkB_Carbo_kinase"/>
</dbReference>
<keyword evidence="4" id="KW-0418">Kinase</keyword>
<organism evidence="8 9">
    <name type="scientific">Shewanella surugensis</name>
    <dbReference type="NCBI Taxonomy" id="212020"/>
    <lineage>
        <taxon>Bacteria</taxon>
        <taxon>Pseudomonadati</taxon>
        <taxon>Pseudomonadota</taxon>
        <taxon>Gammaproteobacteria</taxon>
        <taxon>Alteromonadales</taxon>
        <taxon>Shewanellaceae</taxon>
        <taxon>Shewanella</taxon>
    </lineage>
</organism>
<dbReference type="RefSeq" id="WP_248942709.1">
    <property type="nucleotide sequence ID" value="NZ_JAKIKS010000145.1"/>
</dbReference>
<name>A0ABT0LIW5_9GAMM</name>
<dbReference type="InterPro" id="IPR011611">
    <property type="entry name" value="PfkB_dom"/>
</dbReference>
<keyword evidence="2 8" id="KW-0808">Transferase</keyword>
<dbReference type="Gene3D" id="3.20.20.70">
    <property type="entry name" value="Aldolase class I"/>
    <property type="match status" value="1"/>
</dbReference>
<comment type="caution">
    <text evidence="8">The sequence shown here is derived from an EMBL/GenBank/DDBJ whole genome shotgun (WGS) entry which is preliminary data.</text>
</comment>
<dbReference type="Gene3D" id="3.40.1190.20">
    <property type="match status" value="1"/>
</dbReference>
<comment type="similarity">
    <text evidence="1">Belongs to the carbohydrate kinase PfkB family.</text>
</comment>
<dbReference type="PROSITE" id="PS00584">
    <property type="entry name" value="PFKB_KINASES_2"/>
    <property type="match status" value="1"/>
</dbReference>
<gene>
    <name evidence="8" type="primary">iolC</name>
    <name evidence="8" type="ORF">L2764_23270</name>
</gene>
<proteinExistence type="inferred from homology"/>
<evidence type="ECO:0000256" key="4">
    <source>
        <dbReference type="ARBA" id="ARBA00022777"/>
    </source>
</evidence>
<dbReference type="InterPro" id="IPR030830">
    <property type="entry name" value="Myo_inos_IolC"/>
</dbReference>
<dbReference type="InterPro" id="IPR018659">
    <property type="entry name" value="DUF2090"/>
</dbReference>
<feature type="domain" description="DUF2090" evidence="7">
    <location>
        <begin position="343"/>
        <end position="640"/>
    </location>
</feature>
<evidence type="ECO:0000256" key="2">
    <source>
        <dbReference type="ARBA" id="ARBA00022679"/>
    </source>
</evidence>
<evidence type="ECO:0000259" key="7">
    <source>
        <dbReference type="Pfam" id="PF09863"/>
    </source>
</evidence>
<evidence type="ECO:0000313" key="8">
    <source>
        <dbReference type="EMBL" id="MCL1127315.1"/>
    </source>
</evidence>
<dbReference type="CDD" id="cd01166">
    <property type="entry name" value="KdgK"/>
    <property type="match status" value="1"/>
</dbReference>
<dbReference type="GO" id="GO:0047590">
    <property type="term" value="F:5-dehydro-2-deoxygluconokinase activity"/>
    <property type="evidence" value="ECO:0007669"/>
    <property type="project" value="UniProtKB-EC"/>
</dbReference>
<evidence type="ECO:0000256" key="3">
    <source>
        <dbReference type="ARBA" id="ARBA00022741"/>
    </source>
</evidence>
<dbReference type="Gene3D" id="2.20.150.10">
    <property type="entry name" value="putative 5-dehydro-2- deoxygluconokinase"/>
    <property type="match status" value="1"/>
</dbReference>
<evidence type="ECO:0000259" key="6">
    <source>
        <dbReference type="Pfam" id="PF00294"/>
    </source>
</evidence>
<dbReference type="Pfam" id="PF09863">
    <property type="entry name" value="DUF2090"/>
    <property type="match status" value="1"/>
</dbReference>
<dbReference type="Proteomes" id="UP001203423">
    <property type="component" value="Unassembled WGS sequence"/>
</dbReference>
<evidence type="ECO:0000313" key="9">
    <source>
        <dbReference type="Proteomes" id="UP001203423"/>
    </source>
</evidence>
<dbReference type="PROSITE" id="PS00583">
    <property type="entry name" value="PFKB_KINASES_1"/>
    <property type="match status" value="1"/>
</dbReference>
<evidence type="ECO:0000256" key="1">
    <source>
        <dbReference type="ARBA" id="ARBA00010688"/>
    </source>
</evidence>
<keyword evidence="9" id="KW-1185">Reference proteome</keyword>
<dbReference type="PANTHER" id="PTHR43085:SF49">
    <property type="entry name" value="5-DEHYDRO-2-DEOXYGLUCONOKINASE"/>
    <property type="match status" value="1"/>
</dbReference>
<dbReference type="Pfam" id="PF00294">
    <property type="entry name" value="PfkB"/>
    <property type="match status" value="1"/>
</dbReference>
<dbReference type="NCBIfam" id="TIGR04382">
    <property type="entry name" value="myo_inos_iolC_N"/>
    <property type="match status" value="1"/>
</dbReference>
<sequence length="641" mass="71465">MQGISAFEVDQQRPIDIICMGRVAVDLYSEQVNNPLHDSTSFNKYLGGCAGNIAVGTARQGLKSAMFSCVGQDEMGMFLRKTLTKEGVDTTLLYDTPDNLTGLVLLGVCPPDHFPLLFYRENCADMQIKPAHCQKDFIGKAKSLLITGTGLSTADMRESTYHAIKIAKECGTKIIVDLDYRPVLWNVTSVGDGETRYKADQIVSNEYIKILADCDLIIGTEEEVAIASGRGEISASLAFIHSLTSAPIVLKTGEKGCEIYLKDKVMPIASKPFRVKVFNVLGAGDAFMSGLLGSLLKGDDWDKATTLANVCGAIVVTRHGCAPAIPNYAEAKYFVKHYHPDNVNDLLYGEELTRLHNLSTIGYPKDRPLTLLAYDHRWQFEKSCEKYNQPIAKITEFKQAVFDGFKHVYQSNSQPELGIIIDPQYGENILREAAFMGVNMCAPVEASGTEKFEWVDGISAYSSLINKSTEINVKVLWKYHTNLPEADKTEQIKRLSELFSACQKLDRRLMLELIIADGFEVNGLSLSNAMADVYKASIYPFWWKIQTLDTASQWQQVDQVISQYDDQARVIILGGAAKTLNHYQDIFKIAKSSQYVNGFALGRSIFWPSWEQFVQDEIKAADVAIAIADNYAQVLKMWREL</sequence>
<reference evidence="8 9" key="1">
    <citation type="submission" date="2022-01" db="EMBL/GenBank/DDBJ databases">
        <title>Whole genome-based taxonomy of the Shewanellaceae.</title>
        <authorList>
            <person name="Martin-Rodriguez A.J."/>
        </authorList>
    </citation>
    <scope>NUCLEOTIDE SEQUENCE [LARGE SCALE GENOMIC DNA]</scope>
    <source>
        <strain evidence="8 9">DSM 17177</strain>
    </source>
</reference>
<dbReference type="InterPro" id="IPR002173">
    <property type="entry name" value="Carboh/pur_kinase_PfkB_CS"/>
</dbReference>
<feature type="domain" description="Carbohydrate kinase PfkB" evidence="6">
    <location>
        <begin position="16"/>
        <end position="326"/>
    </location>
</feature>